<evidence type="ECO:0000256" key="3">
    <source>
        <dbReference type="ARBA" id="ARBA00022801"/>
    </source>
</evidence>
<dbReference type="Gene3D" id="2.120.10.30">
    <property type="entry name" value="TolB, C-terminal domain"/>
    <property type="match status" value="2"/>
</dbReference>
<dbReference type="AlphaFoldDB" id="A0A0P6WYI0"/>
<evidence type="ECO:0000259" key="5">
    <source>
        <dbReference type="Pfam" id="PF00326"/>
    </source>
</evidence>
<dbReference type="eggNOG" id="COG0823">
    <property type="taxonomic scope" value="Bacteria"/>
</dbReference>
<evidence type="ECO:0000256" key="4">
    <source>
        <dbReference type="ARBA" id="ARBA00022825"/>
    </source>
</evidence>
<proteinExistence type="inferred from homology"/>
<feature type="domain" description="Peptidase S9 prolyl oligopeptidase catalytic" evidence="5">
    <location>
        <begin position="454"/>
        <end position="663"/>
    </location>
</feature>
<evidence type="ECO:0000313" key="7">
    <source>
        <dbReference type="EMBL" id="KPL61488.1"/>
    </source>
</evidence>
<dbReference type="FunFam" id="3.40.50.1820:FF:000028">
    <property type="entry name" value="S9 family peptidase"/>
    <property type="match status" value="1"/>
</dbReference>
<dbReference type="PANTHER" id="PTHR42776">
    <property type="entry name" value="SERINE PEPTIDASE S9 FAMILY MEMBER"/>
    <property type="match status" value="1"/>
</dbReference>
<dbReference type="InterPro" id="IPR011042">
    <property type="entry name" value="6-blade_b-propeller_TolB-like"/>
</dbReference>
<dbReference type="PANTHER" id="PTHR42776:SF27">
    <property type="entry name" value="DIPEPTIDYL PEPTIDASE FAMILY MEMBER 6"/>
    <property type="match status" value="1"/>
</dbReference>
<dbReference type="Gene3D" id="3.40.50.1820">
    <property type="entry name" value="alpha/beta hydrolase"/>
    <property type="match status" value="1"/>
</dbReference>
<sequence length="663" mass="75234">MKGRCSSMKNSMTIKDLYELKAVSDPRLSPGGEEAVFVQTVMSKEKDEYFSTLHSIGLKEKSIRQWTFGEQRISSPRWSPDGRRIAFISNRSGVNQLYLISRDGGEAERVTDCPTAVSNPVWSPCGEKIALSIRLEKGGTFDHKEEKEEKPKPFVTTSMKYKSDDRGFHDDSFSQIACVNLETKEMKRLTDDEHDYTLHSWSPDGKYLAVSTDMREDRDFSFQSDLYLFHLETGELKQVNGEPGYYGEASWSPDGMRLAYIGHNREFENATHNKIWIHEPATGHSICLTEGMDVPVGDYLNSDSIQGSSQTGIQWSKDNESFYFLASDSGNTVLYYAHIDGAIYPALLQEKQHVYGFDLDSDRQTILLAMSTPTEPGELYTLHVPTGELTTITRLNGDLLAARELASPESFMYSGAKDWPVQGWIMKPAGFEEGKKYPLIVEIHGGPHTMYGNTFFHEFQVLTNCGYAVLYVNPRGSHGYGQEFVDAVRGDYGGGDYEDIMKAVEYALKEYPFIDESRLGVTGGSYGGFMTNWIIGHSDRFKAAATQRSISNWISFYGVSDIGYYFSEWQIQSDLRDVETLWNHSPLAYVKDMNTPLLILHSEKDYRCPIEQAEQLFIALKREKKAAKFVRFPESNHNLSRTGKPSMREARLQEIVDWFGEHL</sequence>
<dbReference type="InterPro" id="IPR001375">
    <property type="entry name" value="Peptidase_S9_cat"/>
</dbReference>
<keyword evidence="2" id="KW-0645">Protease</keyword>
<dbReference type="PATRIC" id="fig|218284.4.peg.494"/>
<dbReference type="eggNOG" id="COG1506">
    <property type="taxonomic scope" value="Bacteria"/>
</dbReference>
<dbReference type="Proteomes" id="UP000050398">
    <property type="component" value="Unassembled WGS sequence"/>
</dbReference>
<comment type="similarity">
    <text evidence="1">Belongs to the peptidase S9C family.</text>
</comment>
<dbReference type="GO" id="GO:0006508">
    <property type="term" value="P:proteolysis"/>
    <property type="evidence" value="ECO:0007669"/>
    <property type="project" value="UniProtKB-KW"/>
</dbReference>
<dbReference type="Pfam" id="PF00930">
    <property type="entry name" value="DPPIV_N"/>
    <property type="match status" value="1"/>
</dbReference>
<gene>
    <name evidence="7" type="ORF">AM506_02340</name>
</gene>
<dbReference type="InterPro" id="IPR011659">
    <property type="entry name" value="WD40"/>
</dbReference>
<keyword evidence="3" id="KW-0378">Hydrolase</keyword>
<name>A0A0P6WYI0_9BACI</name>
<accession>A0A0P6WYI0</accession>
<dbReference type="InterPro" id="IPR002469">
    <property type="entry name" value="Peptidase_S9B_N"/>
</dbReference>
<dbReference type="GO" id="GO:0004252">
    <property type="term" value="F:serine-type endopeptidase activity"/>
    <property type="evidence" value="ECO:0007669"/>
    <property type="project" value="TreeGrafter"/>
</dbReference>
<protein>
    <submittedName>
        <fullName evidence="7">Peptidase</fullName>
    </submittedName>
</protein>
<comment type="caution">
    <text evidence="7">The sequence shown here is derived from an EMBL/GenBank/DDBJ whole genome shotgun (WGS) entry which is preliminary data.</text>
</comment>
<organism evidence="7 8">
    <name type="scientific">Rossellomorea vietnamensis</name>
    <dbReference type="NCBI Taxonomy" id="218284"/>
    <lineage>
        <taxon>Bacteria</taxon>
        <taxon>Bacillati</taxon>
        <taxon>Bacillota</taxon>
        <taxon>Bacilli</taxon>
        <taxon>Bacillales</taxon>
        <taxon>Bacillaceae</taxon>
        <taxon>Rossellomorea</taxon>
    </lineage>
</organism>
<dbReference type="Pfam" id="PF00326">
    <property type="entry name" value="Peptidase_S9"/>
    <property type="match status" value="1"/>
</dbReference>
<dbReference type="InterPro" id="IPR029058">
    <property type="entry name" value="AB_hydrolase_fold"/>
</dbReference>
<feature type="domain" description="Dipeptidylpeptidase IV N-terminal" evidence="6">
    <location>
        <begin position="202"/>
        <end position="264"/>
    </location>
</feature>
<evidence type="ECO:0000259" key="6">
    <source>
        <dbReference type="Pfam" id="PF00930"/>
    </source>
</evidence>
<keyword evidence="4" id="KW-0720">Serine protease</keyword>
<evidence type="ECO:0000256" key="2">
    <source>
        <dbReference type="ARBA" id="ARBA00022670"/>
    </source>
</evidence>
<evidence type="ECO:0000256" key="1">
    <source>
        <dbReference type="ARBA" id="ARBA00010040"/>
    </source>
</evidence>
<dbReference type="SUPFAM" id="SSF82171">
    <property type="entry name" value="DPP6 N-terminal domain-like"/>
    <property type="match status" value="1"/>
</dbReference>
<dbReference type="Pfam" id="PF07676">
    <property type="entry name" value="PD40"/>
    <property type="match status" value="1"/>
</dbReference>
<evidence type="ECO:0000313" key="8">
    <source>
        <dbReference type="Proteomes" id="UP000050398"/>
    </source>
</evidence>
<reference evidence="7 8" key="1">
    <citation type="submission" date="2015-08" db="EMBL/GenBank/DDBJ databases">
        <title>Draft Genome Sequence of Bacillus vietnamensis UCD-SED5.</title>
        <authorList>
            <person name="Lee R.D."/>
            <person name="Jospin G."/>
            <person name="Lang J.M."/>
            <person name="Coil D.A."/>
            <person name="Eisen J.A."/>
        </authorList>
    </citation>
    <scope>NUCLEOTIDE SEQUENCE [LARGE SCALE GENOMIC DNA]</scope>
    <source>
        <strain evidence="7 8">UCD-SED5</strain>
    </source>
</reference>
<dbReference type="EMBL" id="LIXZ01000001">
    <property type="protein sequence ID" value="KPL61488.1"/>
    <property type="molecule type" value="Genomic_DNA"/>
</dbReference>
<dbReference type="SUPFAM" id="SSF53474">
    <property type="entry name" value="alpha/beta-Hydrolases"/>
    <property type="match status" value="1"/>
</dbReference>